<protein>
    <submittedName>
        <fullName evidence="5">Transcriptional regulator, MucR family</fullName>
    </submittedName>
</protein>
<dbReference type="EMBL" id="FMAG01000001">
    <property type="protein sequence ID" value="SCB14332.1"/>
    <property type="molecule type" value="Genomic_DNA"/>
</dbReference>
<evidence type="ECO:0000313" key="6">
    <source>
        <dbReference type="Proteomes" id="UP000199101"/>
    </source>
</evidence>
<dbReference type="InterPro" id="IPR041920">
    <property type="entry name" value="ROS/MUCR_sf"/>
</dbReference>
<dbReference type="OrthoDB" id="9809693at2"/>
<dbReference type="GO" id="GO:0003677">
    <property type="term" value="F:DNA binding"/>
    <property type="evidence" value="ECO:0007669"/>
    <property type="project" value="UniProtKB-KW"/>
</dbReference>
<sequence length="157" mass="17533">MKRENTASHERYIELTSKIVSAYVLRNATMPEDLPRLIVETYSALTGSQQVVSSTAAVEKLLKPAVPIKKSITDDYLICLEDGGKYKSLKRHLNSKYGLTPEEYRRKWGLPADYPMVSASYAATRSTLAKKALLGHTKNLTDIPPAAEPPRRQRKAS</sequence>
<dbReference type="Gene3D" id="1.10.10.1550">
    <property type="entry name" value="ROS/MUCR transcriptional regulator protein"/>
    <property type="match status" value="1"/>
</dbReference>
<dbReference type="InterPro" id="IPR008807">
    <property type="entry name" value="ROS_MUCR"/>
</dbReference>
<dbReference type="Proteomes" id="UP000199101">
    <property type="component" value="Unassembled WGS sequence"/>
</dbReference>
<evidence type="ECO:0000256" key="2">
    <source>
        <dbReference type="ARBA" id="ARBA00023015"/>
    </source>
</evidence>
<proteinExistence type="inferred from homology"/>
<keyword evidence="4" id="KW-0804">Transcription</keyword>
<evidence type="ECO:0000256" key="1">
    <source>
        <dbReference type="ARBA" id="ARBA00007031"/>
    </source>
</evidence>
<name>A0A1C3UFU2_9HYPH</name>
<accession>A0A1C3UFU2</accession>
<dbReference type="Pfam" id="PF05443">
    <property type="entry name" value="ROS_MUCR"/>
    <property type="match status" value="1"/>
</dbReference>
<keyword evidence="6" id="KW-1185">Reference proteome</keyword>
<reference evidence="6" key="1">
    <citation type="submission" date="2016-08" db="EMBL/GenBank/DDBJ databases">
        <authorList>
            <person name="Varghese N."/>
            <person name="Submissions Spin"/>
        </authorList>
    </citation>
    <scope>NUCLEOTIDE SEQUENCE [LARGE SCALE GENOMIC DNA]</scope>
    <source>
        <strain evidence="6">HAMBI 2975</strain>
    </source>
</reference>
<dbReference type="RefSeq" id="WP_092707762.1">
    <property type="nucleotide sequence ID" value="NZ_FMAG01000001.1"/>
</dbReference>
<evidence type="ECO:0000313" key="5">
    <source>
        <dbReference type="EMBL" id="SCB14332.1"/>
    </source>
</evidence>
<keyword evidence="2" id="KW-0805">Transcription regulation</keyword>
<evidence type="ECO:0000256" key="4">
    <source>
        <dbReference type="ARBA" id="ARBA00023163"/>
    </source>
</evidence>
<dbReference type="AlphaFoldDB" id="A0A1C3UFU2"/>
<keyword evidence="3" id="KW-0238">DNA-binding</keyword>
<comment type="similarity">
    <text evidence="1">Belongs to the ros/MucR family.</text>
</comment>
<organism evidence="5 6">
    <name type="scientific">Rhizobium multihospitium</name>
    <dbReference type="NCBI Taxonomy" id="410764"/>
    <lineage>
        <taxon>Bacteria</taxon>
        <taxon>Pseudomonadati</taxon>
        <taxon>Pseudomonadota</taxon>
        <taxon>Alphaproteobacteria</taxon>
        <taxon>Hyphomicrobiales</taxon>
        <taxon>Rhizobiaceae</taxon>
        <taxon>Rhizobium/Agrobacterium group</taxon>
        <taxon>Rhizobium</taxon>
    </lineage>
</organism>
<dbReference type="GO" id="GO:0006355">
    <property type="term" value="P:regulation of DNA-templated transcription"/>
    <property type="evidence" value="ECO:0007669"/>
    <property type="project" value="InterPro"/>
</dbReference>
<evidence type="ECO:0000256" key="3">
    <source>
        <dbReference type="ARBA" id="ARBA00023125"/>
    </source>
</evidence>
<gene>
    <name evidence="5" type="ORF">GA0061103_2120</name>
</gene>
<dbReference type="GO" id="GO:0008270">
    <property type="term" value="F:zinc ion binding"/>
    <property type="evidence" value="ECO:0007669"/>
    <property type="project" value="InterPro"/>
</dbReference>
<dbReference type="STRING" id="410764.GA0061103_2120"/>